<evidence type="ECO:0000256" key="3">
    <source>
        <dbReference type="ARBA" id="ARBA00022729"/>
    </source>
</evidence>
<proteinExistence type="inferred from homology"/>
<comment type="similarity">
    <text evidence="1">Belongs to the bacterial solute-binding protein 1 family.</text>
</comment>
<sequence length="458" mass="48904">MSRLFPRTGKNRQGDAKRMIPPALVRLTAAVLILALLAGCVEWLEPVFPGLFTPLPTSTLEGQITLTPVPEPSITPEPQPTFGGAITLTLWLPPQFDPAADTPAGQLLQQRLDAFMEENPGVLIHVRIKAPSGPGGLLESLTAAAAAAPAALPSVVALNRGDLEAAALKGLIYPLEGVSEEIESPDWYPYARQLSRVQDIPFALPIAGDALMLFYRPASVGGSPPQTWQDVLAFGNPLLFAGDDPQAWLTLTLYRSLGGLVQDLQGRPALQADLLQQVFELYQEGARRGTFPQTVAQYQSGGQVWQAYLDGQADWAVTFASFYLTDLPADTAALLLPSLGGDDFTQATGWSLAIAEPDPQRRQLAVALAEYLSAADFLAEWAVAAGYLPVHPTSLSGWQPVTLQNTLSRVVLSAQIRPSNEILASLGPALRESSLAVLRNQASPAQAAQSSVEKLLAP</sequence>
<dbReference type="AlphaFoldDB" id="A0A7C4KZD8"/>
<dbReference type="Pfam" id="PF13416">
    <property type="entry name" value="SBP_bac_8"/>
    <property type="match status" value="1"/>
</dbReference>
<dbReference type="PANTHER" id="PTHR43649:SF34">
    <property type="entry name" value="ABC TRANSPORTER PERIPLASMIC-BINDING PROTEIN YCJN-RELATED"/>
    <property type="match status" value="1"/>
</dbReference>
<evidence type="ECO:0000256" key="1">
    <source>
        <dbReference type="ARBA" id="ARBA00008520"/>
    </source>
</evidence>
<dbReference type="EMBL" id="DSXR01000061">
    <property type="protein sequence ID" value="HGS87222.1"/>
    <property type="molecule type" value="Genomic_DNA"/>
</dbReference>
<keyword evidence="3" id="KW-0732">Signal</keyword>
<dbReference type="InterPro" id="IPR050490">
    <property type="entry name" value="Bact_solute-bd_prot1"/>
</dbReference>
<accession>A0A7C4KZD8</accession>
<dbReference type="PANTHER" id="PTHR43649">
    <property type="entry name" value="ARABINOSE-BINDING PROTEIN-RELATED"/>
    <property type="match status" value="1"/>
</dbReference>
<organism evidence="4">
    <name type="scientific">Bellilinea caldifistulae</name>
    <dbReference type="NCBI Taxonomy" id="360411"/>
    <lineage>
        <taxon>Bacteria</taxon>
        <taxon>Bacillati</taxon>
        <taxon>Chloroflexota</taxon>
        <taxon>Anaerolineae</taxon>
        <taxon>Anaerolineales</taxon>
        <taxon>Anaerolineaceae</taxon>
        <taxon>Bellilinea</taxon>
    </lineage>
</organism>
<reference evidence="4" key="1">
    <citation type="journal article" date="2020" name="mSystems">
        <title>Genome- and Community-Level Interaction Insights into Carbon Utilization and Element Cycling Functions of Hydrothermarchaeota in Hydrothermal Sediment.</title>
        <authorList>
            <person name="Zhou Z."/>
            <person name="Liu Y."/>
            <person name="Xu W."/>
            <person name="Pan J."/>
            <person name="Luo Z.H."/>
            <person name="Li M."/>
        </authorList>
    </citation>
    <scope>NUCLEOTIDE SEQUENCE [LARGE SCALE GENOMIC DNA]</scope>
    <source>
        <strain evidence="4">SpSt-556</strain>
    </source>
</reference>
<dbReference type="SUPFAM" id="SSF53850">
    <property type="entry name" value="Periplasmic binding protein-like II"/>
    <property type="match status" value="1"/>
</dbReference>
<protein>
    <submittedName>
        <fullName evidence="4">Extracellular solute-binding protein</fullName>
    </submittedName>
</protein>
<keyword evidence="2" id="KW-0813">Transport</keyword>
<evidence type="ECO:0000313" key="4">
    <source>
        <dbReference type="EMBL" id="HGS87222.1"/>
    </source>
</evidence>
<name>A0A7C4KZD8_9CHLR</name>
<evidence type="ECO:0000256" key="2">
    <source>
        <dbReference type="ARBA" id="ARBA00022448"/>
    </source>
</evidence>
<dbReference type="InterPro" id="IPR006059">
    <property type="entry name" value="SBP"/>
</dbReference>
<dbReference type="Gene3D" id="3.40.190.10">
    <property type="entry name" value="Periplasmic binding protein-like II"/>
    <property type="match status" value="1"/>
</dbReference>
<gene>
    <name evidence="4" type="ORF">ENT17_06330</name>
</gene>
<comment type="caution">
    <text evidence="4">The sequence shown here is derived from an EMBL/GenBank/DDBJ whole genome shotgun (WGS) entry which is preliminary data.</text>
</comment>